<dbReference type="Proteomes" id="UP000739538">
    <property type="component" value="Unassembled WGS sequence"/>
</dbReference>
<dbReference type="InterPro" id="IPR014719">
    <property type="entry name" value="Ribosomal_bL12_C/ClpS-like"/>
</dbReference>
<organism evidence="3 4">
    <name type="scientific">Eiseniibacteriota bacterium</name>
    <dbReference type="NCBI Taxonomy" id="2212470"/>
    <lineage>
        <taxon>Bacteria</taxon>
        <taxon>Candidatus Eiseniibacteriota</taxon>
    </lineage>
</organism>
<evidence type="ECO:0000259" key="2">
    <source>
        <dbReference type="Pfam" id="PF00542"/>
    </source>
</evidence>
<feature type="compositionally biased region" description="Pro residues" evidence="1">
    <location>
        <begin position="16"/>
        <end position="25"/>
    </location>
</feature>
<feature type="region of interest" description="Disordered" evidence="1">
    <location>
        <begin position="1"/>
        <end position="27"/>
    </location>
</feature>
<reference evidence="3" key="2">
    <citation type="journal article" date="2021" name="Microbiome">
        <title>Successional dynamics and alternative stable states in a saline activated sludge microbial community over 9 years.</title>
        <authorList>
            <person name="Wang Y."/>
            <person name="Ye J."/>
            <person name="Ju F."/>
            <person name="Liu L."/>
            <person name="Boyd J.A."/>
            <person name="Deng Y."/>
            <person name="Parks D.H."/>
            <person name="Jiang X."/>
            <person name="Yin X."/>
            <person name="Woodcroft B.J."/>
            <person name="Tyson G.W."/>
            <person name="Hugenholtz P."/>
            <person name="Polz M.F."/>
            <person name="Zhang T."/>
        </authorList>
    </citation>
    <scope>NUCLEOTIDE SEQUENCE</scope>
    <source>
        <strain evidence="3">HKST-UBA02</strain>
    </source>
</reference>
<dbReference type="InterPro" id="IPR013823">
    <property type="entry name" value="Ribosomal_bL12_C"/>
</dbReference>
<proteinExistence type="predicted"/>
<comment type="caution">
    <text evidence="3">The sequence shown here is derived from an EMBL/GenBank/DDBJ whole genome shotgun (WGS) entry which is preliminary data.</text>
</comment>
<dbReference type="Pfam" id="PF00542">
    <property type="entry name" value="Ribosomal_L12"/>
    <property type="match status" value="1"/>
</dbReference>
<dbReference type="GO" id="GO:0006412">
    <property type="term" value="P:translation"/>
    <property type="evidence" value="ECO:0007669"/>
    <property type="project" value="InterPro"/>
</dbReference>
<evidence type="ECO:0000256" key="1">
    <source>
        <dbReference type="SAM" id="MobiDB-lite"/>
    </source>
</evidence>
<feature type="compositionally biased region" description="Basic and acidic residues" evidence="1">
    <location>
        <begin position="1"/>
        <end position="10"/>
    </location>
</feature>
<evidence type="ECO:0000313" key="4">
    <source>
        <dbReference type="Proteomes" id="UP000739538"/>
    </source>
</evidence>
<dbReference type="SUPFAM" id="SSF54736">
    <property type="entry name" value="ClpS-like"/>
    <property type="match status" value="1"/>
</dbReference>
<reference evidence="3" key="1">
    <citation type="submission" date="2020-04" db="EMBL/GenBank/DDBJ databases">
        <authorList>
            <person name="Zhang T."/>
        </authorList>
    </citation>
    <scope>NUCLEOTIDE SEQUENCE</scope>
    <source>
        <strain evidence="3">HKST-UBA02</strain>
    </source>
</reference>
<keyword evidence="3" id="KW-0689">Ribosomal protein</keyword>
<dbReference type="Gene3D" id="3.30.1390.10">
    <property type="match status" value="1"/>
</dbReference>
<dbReference type="GO" id="GO:0003735">
    <property type="term" value="F:structural constituent of ribosome"/>
    <property type="evidence" value="ECO:0007669"/>
    <property type="project" value="InterPro"/>
</dbReference>
<protein>
    <submittedName>
        <fullName evidence="3">Ribosomal protein L7/L12</fullName>
    </submittedName>
</protein>
<dbReference type="EMBL" id="JAGQHS010000049">
    <property type="protein sequence ID" value="MCA9756336.1"/>
    <property type="molecule type" value="Genomic_DNA"/>
</dbReference>
<keyword evidence="3" id="KW-0687">Ribonucleoprotein</keyword>
<evidence type="ECO:0000313" key="3">
    <source>
        <dbReference type="EMBL" id="MCA9756336.1"/>
    </source>
</evidence>
<name>A0A956SDF2_UNCEI</name>
<dbReference type="GO" id="GO:0005840">
    <property type="term" value="C:ribosome"/>
    <property type="evidence" value="ECO:0007669"/>
    <property type="project" value="UniProtKB-KW"/>
</dbReference>
<gene>
    <name evidence="3" type="ORF">KDA27_11090</name>
</gene>
<accession>A0A956SDF2</accession>
<dbReference type="AlphaFoldDB" id="A0A956SDF2"/>
<sequence>MTKRSDDSRPKMPRTPSSPPSPPPADVEARVRELLAQKKKIEAIKLYREATGCGLKEAKEAVESL</sequence>
<feature type="domain" description="Large ribosomal subunit protein bL12 C-terminal" evidence="2">
    <location>
        <begin position="36"/>
        <end position="64"/>
    </location>
</feature>